<dbReference type="Proteomes" id="UP000499080">
    <property type="component" value="Unassembled WGS sequence"/>
</dbReference>
<evidence type="ECO:0000313" key="2">
    <source>
        <dbReference type="Proteomes" id="UP000499080"/>
    </source>
</evidence>
<accession>A0A4Y2PL99</accession>
<dbReference type="InterPro" id="IPR043502">
    <property type="entry name" value="DNA/RNA_pol_sf"/>
</dbReference>
<protein>
    <recommendedName>
        <fullName evidence="3">Transposon Ty3-I Gag-Pol polyprotein</fullName>
    </recommendedName>
</protein>
<dbReference type="SUPFAM" id="SSF56672">
    <property type="entry name" value="DNA/RNA polymerases"/>
    <property type="match status" value="1"/>
</dbReference>
<dbReference type="Gene3D" id="3.10.10.10">
    <property type="entry name" value="HIV Type 1 Reverse Transcriptase, subunit A, domain 1"/>
    <property type="match status" value="1"/>
</dbReference>
<evidence type="ECO:0000313" key="1">
    <source>
        <dbReference type="EMBL" id="GBN50977.1"/>
    </source>
</evidence>
<dbReference type="InterPro" id="IPR053134">
    <property type="entry name" value="RNA-dir_DNA_polymerase"/>
</dbReference>
<dbReference type="AlphaFoldDB" id="A0A4Y2PL99"/>
<dbReference type="GO" id="GO:0071897">
    <property type="term" value="P:DNA biosynthetic process"/>
    <property type="evidence" value="ECO:0007669"/>
    <property type="project" value="UniProtKB-ARBA"/>
</dbReference>
<organism evidence="1 2">
    <name type="scientific">Araneus ventricosus</name>
    <name type="common">Orbweaver spider</name>
    <name type="synonym">Epeira ventricosa</name>
    <dbReference type="NCBI Taxonomy" id="182803"/>
    <lineage>
        <taxon>Eukaryota</taxon>
        <taxon>Metazoa</taxon>
        <taxon>Ecdysozoa</taxon>
        <taxon>Arthropoda</taxon>
        <taxon>Chelicerata</taxon>
        <taxon>Arachnida</taxon>
        <taxon>Araneae</taxon>
        <taxon>Araneomorphae</taxon>
        <taxon>Entelegynae</taxon>
        <taxon>Araneoidea</taxon>
        <taxon>Araneidae</taxon>
        <taxon>Araneus</taxon>
    </lineage>
</organism>
<gene>
    <name evidence="1" type="ORF">AVEN_141460_1</name>
</gene>
<sequence>MDDLLNEAKSTKFMSTIDLKAGYHQVKVYEADQEKTAFICPLAPISSVDAFWLRNAPATYSTPHRQVQIWTKDVLLFHILMESLFYLKTLINIYRI</sequence>
<dbReference type="PANTHER" id="PTHR24559">
    <property type="entry name" value="TRANSPOSON TY3-I GAG-POL POLYPROTEIN"/>
    <property type="match status" value="1"/>
</dbReference>
<name>A0A4Y2PL99_ARAVE</name>
<dbReference type="PANTHER" id="PTHR24559:SF444">
    <property type="entry name" value="REVERSE TRANSCRIPTASE DOMAIN-CONTAINING PROTEIN"/>
    <property type="match status" value="1"/>
</dbReference>
<dbReference type="EMBL" id="BGPR01011372">
    <property type="protein sequence ID" value="GBN50977.1"/>
    <property type="molecule type" value="Genomic_DNA"/>
</dbReference>
<proteinExistence type="predicted"/>
<comment type="caution">
    <text evidence="1">The sequence shown here is derived from an EMBL/GenBank/DDBJ whole genome shotgun (WGS) entry which is preliminary data.</text>
</comment>
<dbReference type="InterPro" id="IPR043128">
    <property type="entry name" value="Rev_trsase/Diguanyl_cyclase"/>
</dbReference>
<evidence type="ECO:0008006" key="3">
    <source>
        <dbReference type="Google" id="ProtNLM"/>
    </source>
</evidence>
<dbReference type="Gene3D" id="3.30.70.270">
    <property type="match status" value="1"/>
</dbReference>
<dbReference type="OrthoDB" id="420169at2759"/>
<reference evidence="1 2" key="1">
    <citation type="journal article" date="2019" name="Sci. Rep.">
        <title>Orb-weaving spider Araneus ventricosus genome elucidates the spidroin gene catalogue.</title>
        <authorList>
            <person name="Kono N."/>
            <person name="Nakamura H."/>
            <person name="Ohtoshi R."/>
            <person name="Moran D.A.P."/>
            <person name="Shinohara A."/>
            <person name="Yoshida Y."/>
            <person name="Fujiwara M."/>
            <person name="Mori M."/>
            <person name="Tomita M."/>
            <person name="Arakawa K."/>
        </authorList>
    </citation>
    <scope>NUCLEOTIDE SEQUENCE [LARGE SCALE GENOMIC DNA]</scope>
</reference>
<keyword evidence="2" id="KW-1185">Reference proteome</keyword>